<proteinExistence type="predicted"/>
<protein>
    <submittedName>
        <fullName evidence="1">Uncharacterized protein</fullName>
    </submittedName>
</protein>
<keyword evidence="2" id="KW-1185">Reference proteome</keyword>
<sequence length="120" mass="12731">MTEQILALARTLGPAGVTETEALEPLCRAARAELEGMLREGVTPEDCGEAFLLGAAWLALAGLAAGEDGGVESFRAGDVSIRHRSGMDARARCAALRLQARQVMARYLRDDGFVFRGVPG</sequence>
<dbReference type="AlphaFoldDB" id="A0A8J6MF63"/>
<comment type="caution">
    <text evidence="1">The sequence shown here is derived from an EMBL/GenBank/DDBJ whole genome shotgun (WGS) entry which is preliminary data.</text>
</comment>
<reference evidence="1" key="1">
    <citation type="submission" date="2020-08" db="EMBL/GenBank/DDBJ databases">
        <title>Genome public.</title>
        <authorList>
            <person name="Liu C."/>
            <person name="Sun Q."/>
        </authorList>
    </citation>
    <scope>NUCLEOTIDE SEQUENCE</scope>
    <source>
        <strain evidence="1">NSJ-51</strain>
    </source>
</reference>
<dbReference type="Proteomes" id="UP000661435">
    <property type="component" value="Unassembled WGS sequence"/>
</dbReference>
<accession>A0A8J6MF63</accession>
<organism evidence="1 2">
    <name type="scientific">Lawsonibacter hominis</name>
    <dbReference type="NCBI Taxonomy" id="2763053"/>
    <lineage>
        <taxon>Bacteria</taxon>
        <taxon>Bacillati</taxon>
        <taxon>Bacillota</taxon>
        <taxon>Clostridia</taxon>
        <taxon>Eubacteriales</taxon>
        <taxon>Oscillospiraceae</taxon>
        <taxon>Lawsonibacter</taxon>
    </lineage>
</organism>
<evidence type="ECO:0000313" key="1">
    <source>
        <dbReference type="EMBL" id="MBC5734103.1"/>
    </source>
</evidence>
<evidence type="ECO:0000313" key="2">
    <source>
        <dbReference type="Proteomes" id="UP000661435"/>
    </source>
</evidence>
<gene>
    <name evidence="1" type="ORF">H8S57_10250</name>
</gene>
<dbReference type="RefSeq" id="WP_186907992.1">
    <property type="nucleotide sequence ID" value="NZ_JACOPP010000013.1"/>
</dbReference>
<name>A0A8J6MF63_9FIRM</name>
<dbReference type="EMBL" id="JACOPP010000013">
    <property type="protein sequence ID" value="MBC5734103.1"/>
    <property type="molecule type" value="Genomic_DNA"/>
</dbReference>